<name>A0A542EHT2_9MICO</name>
<comment type="subcellular location">
    <subcellularLocation>
        <location evidence="1">Golgi apparatus membrane</location>
        <topology evidence="1">Peripheral membrane protein</topology>
        <orientation evidence="1">Cytoplasmic side</orientation>
    </subcellularLocation>
</comment>
<protein>
    <submittedName>
        <fullName evidence="5">Golgi phosphoprotein 3 GPP34</fullName>
    </submittedName>
</protein>
<comment type="caution">
    <text evidence="5">The sequence shown here is derived from an EMBL/GenBank/DDBJ whole genome shotgun (WGS) entry which is preliminary data.</text>
</comment>
<evidence type="ECO:0000256" key="3">
    <source>
        <dbReference type="ARBA" id="ARBA00023121"/>
    </source>
</evidence>
<keyword evidence="6" id="KW-1185">Reference proteome</keyword>
<keyword evidence="2" id="KW-0333">Golgi apparatus</keyword>
<evidence type="ECO:0000256" key="4">
    <source>
        <dbReference type="ARBA" id="ARBA00023136"/>
    </source>
</evidence>
<keyword evidence="3" id="KW-0446">Lipid-binding</keyword>
<dbReference type="InterPro" id="IPR008628">
    <property type="entry name" value="GPP34-like"/>
</dbReference>
<gene>
    <name evidence="5" type="ORF">FB459_2294</name>
</gene>
<evidence type="ECO:0000256" key="2">
    <source>
        <dbReference type="ARBA" id="ARBA00023034"/>
    </source>
</evidence>
<dbReference type="Pfam" id="PF05719">
    <property type="entry name" value="GPP34"/>
    <property type="match status" value="1"/>
</dbReference>
<organism evidence="5 6">
    <name type="scientific">Yimella lutea</name>
    <dbReference type="NCBI Taxonomy" id="587872"/>
    <lineage>
        <taxon>Bacteria</taxon>
        <taxon>Bacillati</taxon>
        <taxon>Actinomycetota</taxon>
        <taxon>Actinomycetes</taxon>
        <taxon>Micrococcales</taxon>
        <taxon>Dermacoccaceae</taxon>
        <taxon>Yimella</taxon>
    </lineage>
</organism>
<dbReference type="GO" id="GO:0012505">
    <property type="term" value="C:endomembrane system"/>
    <property type="evidence" value="ECO:0007669"/>
    <property type="project" value="UniProtKB-ARBA"/>
</dbReference>
<dbReference type="EMBL" id="VFMO01000001">
    <property type="protein sequence ID" value="TQJ14786.1"/>
    <property type="molecule type" value="Genomic_DNA"/>
</dbReference>
<sequence length="223" mass="23592">MTPTTDQLFMLLTKDDGKLEGKGTQRGYGLVGAMLSDLIRAGKIDVTKEKQPRLTMVDGSPTGDPVLDHGLARIAEKYNGKKLSSLINDRKLNPESLVVQRLAANGVVEVVEKKALGFVPERYPVLNPQPEQETRTRLAAVLSGSAAATSQDATLLSILQGLDVAHKVLEQESGGLGKRDLKARIEQVAAGDPGGDAVSRAIQALNTAMMTAVIIPVVVSGSS</sequence>
<dbReference type="AlphaFoldDB" id="A0A542EHT2"/>
<evidence type="ECO:0000313" key="6">
    <source>
        <dbReference type="Proteomes" id="UP000320806"/>
    </source>
</evidence>
<accession>A0A542EHT2</accession>
<dbReference type="OrthoDB" id="4419256at2"/>
<dbReference type="Proteomes" id="UP000320806">
    <property type="component" value="Unassembled WGS sequence"/>
</dbReference>
<dbReference type="GO" id="GO:0070273">
    <property type="term" value="F:phosphatidylinositol-4-phosphate binding"/>
    <property type="evidence" value="ECO:0007669"/>
    <property type="project" value="InterPro"/>
</dbReference>
<dbReference type="GO" id="GO:0005737">
    <property type="term" value="C:cytoplasm"/>
    <property type="evidence" value="ECO:0007669"/>
    <property type="project" value="UniProtKB-ARBA"/>
</dbReference>
<evidence type="ECO:0000256" key="1">
    <source>
        <dbReference type="ARBA" id="ARBA00004255"/>
    </source>
</evidence>
<proteinExistence type="predicted"/>
<reference evidence="5 6" key="1">
    <citation type="submission" date="2019-06" db="EMBL/GenBank/DDBJ databases">
        <title>Sequencing the genomes of 1000 actinobacteria strains.</title>
        <authorList>
            <person name="Klenk H.-P."/>
        </authorList>
    </citation>
    <scope>NUCLEOTIDE SEQUENCE [LARGE SCALE GENOMIC DNA]</scope>
    <source>
        <strain evidence="5 6">DSM 19828</strain>
    </source>
</reference>
<dbReference type="RefSeq" id="WP_141928540.1">
    <property type="nucleotide sequence ID" value="NZ_BAABCI010000027.1"/>
</dbReference>
<dbReference type="Gene3D" id="1.10.3630.10">
    <property type="entry name" value="yeast vps74-n-term truncation variant domain like"/>
    <property type="match status" value="1"/>
</dbReference>
<keyword evidence="4" id="KW-0472">Membrane</keyword>
<dbReference type="InterPro" id="IPR038261">
    <property type="entry name" value="GPP34-like_sf"/>
</dbReference>
<evidence type="ECO:0000313" key="5">
    <source>
        <dbReference type="EMBL" id="TQJ14786.1"/>
    </source>
</evidence>